<name>A0A161RTR3_9MICO</name>
<evidence type="ECO:0000313" key="5">
    <source>
        <dbReference type="EMBL" id="QPS34095.1"/>
    </source>
</evidence>
<dbReference type="KEGG" id="bcau:I6G59_01795"/>
<dbReference type="RefSeq" id="WP_063250597.1">
    <property type="nucleotide sequence ID" value="NZ_CP065682.1"/>
</dbReference>
<reference evidence="5 7" key="3">
    <citation type="submission" date="2020-12" db="EMBL/GenBank/DDBJ databases">
        <title>FDA dAtabase for Regulatory Grade micrObial Sequences (FDA-ARGOS): Supporting development and validation of Infectious Disease Dx tests.</title>
        <authorList>
            <person name="Sproer C."/>
            <person name="Gronow S."/>
            <person name="Severitt S."/>
            <person name="Schroder I."/>
            <person name="Tallon L."/>
            <person name="Sadzewicz L."/>
            <person name="Zhao X."/>
            <person name="Boylan J."/>
            <person name="Ott S."/>
            <person name="Bowen H."/>
            <person name="Vavikolanu K."/>
            <person name="Mehta A."/>
            <person name="Aluvathingal J."/>
            <person name="Nadendla S."/>
            <person name="Lowell S."/>
            <person name="Myers T."/>
            <person name="Yan Y."/>
            <person name="Sichtig H."/>
        </authorList>
    </citation>
    <scope>NUCLEOTIDE SEQUENCE [LARGE SCALE GENOMIC DNA]</scope>
    <source>
        <strain evidence="5 7">FDAARGOS_902</strain>
    </source>
</reference>
<dbReference type="Proteomes" id="UP000594979">
    <property type="component" value="Chromosome"/>
</dbReference>
<protein>
    <recommendedName>
        <fullName evidence="8">Gram-positive cocci surface proteins LPxTG domain-containing protein</fullName>
    </recommendedName>
</protein>
<feature type="chain" id="PRO_5043136070" description="Gram-positive cocci surface proteins LPxTG domain-containing protein" evidence="3">
    <location>
        <begin position="26"/>
        <end position="503"/>
    </location>
</feature>
<evidence type="ECO:0000313" key="4">
    <source>
        <dbReference type="EMBL" id="KZE15035.1"/>
    </source>
</evidence>
<evidence type="ECO:0000313" key="7">
    <source>
        <dbReference type="Proteomes" id="UP000594979"/>
    </source>
</evidence>
<proteinExistence type="predicted"/>
<dbReference type="EMBL" id="CP065682">
    <property type="protein sequence ID" value="QPS34095.1"/>
    <property type="molecule type" value="Genomic_DNA"/>
</dbReference>
<evidence type="ECO:0000313" key="6">
    <source>
        <dbReference type="Proteomes" id="UP000076612"/>
    </source>
</evidence>
<feature type="transmembrane region" description="Helical" evidence="2">
    <location>
        <begin position="470"/>
        <end position="489"/>
    </location>
</feature>
<feature type="region of interest" description="Disordered" evidence="1">
    <location>
        <begin position="29"/>
        <end position="146"/>
    </location>
</feature>
<dbReference type="EMBL" id="LQQR01000035">
    <property type="protein sequence ID" value="KZE15035.1"/>
    <property type="molecule type" value="Genomic_DNA"/>
</dbReference>
<gene>
    <name evidence="4" type="ORF">AVW13_15380</name>
    <name evidence="5" type="ORF">I6G59_01795</name>
</gene>
<keyword evidence="2" id="KW-0472">Membrane</keyword>
<organism evidence="5 7">
    <name type="scientific">Brevibacterium casei</name>
    <dbReference type="NCBI Taxonomy" id="33889"/>
    <lineage>
        <taxon>Bacteria</taxon>
        <taxon>Bacillati</taxon>
        <taxon>Actinomycetota</taxon>
        <taxon>Actinomycetes</taxon>
        <taxon>Micrococcales</taxon>
        <taxon>Brevibacteriaceae</taxon>
        <taxon>Brevibacterium</taxon>
    </lineage>
</organism>
<feature type="signal peptide" evidence="3">
    <location>
        <begin position="1"/>
        <end position="25"/>
    </location>
</feature>
<evidence type="ECO:0000256" key="1">
    <source>
        <dbReference type="SAM" id="MobiDB-lite"/>
    </source>
</evidence>
<reference evidence="4" key="2">
    <citation type="submission" date="2016-01" db="EMBL/GenBank/DDBJ databases">
        <authorList>
            <person name="Hong K.W."/>
        </authorList>
    </citation>
    <scope>NUCLEOTIDE SEQUENCE</scope>
    <source>
        <strain evidence="4">M40</strain>
    </source>
</reference>
<accession>A0A161RTR3</accession>
<evidence type="ECO:0008006" key="8">
    <source>
        <dbReference type="Google" id="ProtNLM"/>
    </source>
</evidence>
<evidence type="ECO:0000256" key="3">
    <source>
        <dbReference type="SAM" id="SignalP"/>
    </source>
</evidence>
<dbReference type="Proteomes" id="UP000076612">
    <property type="component" value="Unassembled WGS sequence"/>
</dbReference>
<dbReference type="AlphaFoldDB" id="A0A161RTR3"/>
<feature type="compositionally biased region" description="Acidic residues" evidence="1">
    <location>
        <begin position="117"/>
        <end position="135"/>
    </location>
</feature>
<feature type="compositionally biased region" description="Low complexity" evidence="1">
    <location>
        <begin position="29"/>
        <end position="65"/>
    </location>
</feature>
<reference evidence="6" key="1">
    <citation type="submission" date="2016-01" db="EMBL/GenBank/DDBJ databases">
        <title>Draft genome of Chromobacterium sp. F49.</title>
        <authorList>
            <person name="Hong K.W."/>
        </authorList>
    </citation>
    <scope>NUCLEOTIDE SEQUENCE [LARGE SCALE GENOMIC DNA]</scope>
    <source>
        <strain evidence="6">M40</strain>
    </source>
</reference>
<keyword evidence="3" id="KW-0732">Signal</keyword>
<evidence type="ECO:0000256" key="2">
    <source>
        <dbReference type="SAM" id="Phobius"/>
    </source>
</evidence>
<keyword evidence="2" id="KW-1133">Transmembrane helix</keyword>
<sequence length="503" mass="51231">MPKKLALIPALALAIAGLGATPALADTAAADSAYSAAGAAAENLETAVATDDAAPADDAATTDDPAPAEPAPAEDPTPSEGSSSGDDAPAEDPTPSEGSSSGDDAPATGTPDAPSPAEDETPAADESTDGAEEETAPASAPIEATVTVDPSTVDIFDFWEDGVTITVSGLEKDDVVTNSLTGETKTAKGSTVEFEYFDDAEEIVEAQVVDFTVTVERADQEPQEFPGRFTITEEDYEDFQEGELSLATNSMSVSEFKRKGIAFTGTGFAPGEIAFAAAAKFDAENFYVDQLIYSEDDLTVSDEGVVSGVIRPTETDDIKPGDYIAIASGEEQFSSAEFTLTADQAQASLTVSPKTIDASDFANKDKGVTLTVSDCTPGTDVRFVVTPKGNSDVTAFDQTLTADETGTASVNVFGTSSRTQAYVGDYSVTATCGDDTLTGEFSVTSGANAGGTAGTGNVSGSQLPRTGADFGGLTGGLALLLVGGVAVAMTMRRAKAGQAPTEL</sequence>
<keyword evidence="2" id="KW-0812">Transmembrane</keyword>